<protein>
    <recommendedName>
        <fullName evidence="4">Lectin</fullName>
    </recommendedName>
</protein>
<gene>
    <name evidence="2" type="ORF">MSAN_02073600</name>
</gene>
<organism evidence="2 3">
    <name type="scientific">Mycena sanguinolenta</name>
    <dbReference type="NCBI Taxonomy" id="230812"/>
    <lineage>
        <taxon>Eukaryota</taxon>
        <taxon>Fungi</taxon>
        <taxon>Dikarya</taxon>
        <taxon>Basidiomycota</taxon>
        <taxon>Agaricomycotina</taxon>
        <taxon>Agaricomycetes</taxon>
        <taxon>Agaricomycetidae</taxon>
        <taxon>Agaricales</taxon>
        <taxon>Marasmiineae</taxon>
        <taxon>Mycenaceae</taxon>
        <taxon>Mycena</taxon>
    </lineage>
</organism>
<dbReference type="Gene3D" id="2.80.10.50">
    <property type="match status" value="1"/>
</dbReference>
<sequence>MPLPTVTNVKKQKEAEEDNQNVLNDLATTKKKLEEAQTQLNQLKGDISKLQKEVADAAAYKSQVSPYNGWCPVKVNTPIRIRSVLKKCFQYDYSDNKGTHAVQQWDISDDPNQKFEICVVGVRAFSIRHIASGRFLSTGNTATDGVDLTFGAFPTFFAFQDMKNGIAMIHVAEMPEYTLNVWDTSMDNGVMVRGWNGAAKGLNDKWYIKNFADHSLVTMEFSGITVVG</sequence>
<evidence type="ECO:0000313" key="2">
    <source>
        <dbReference type="EMBL" id="KAF7341748.1"/>
    </source>
</evidence>
<evidence type="ECO:0008006" key="4">
    <source>
        <dbReference type="Google" id="ProtNLM"/>
    </source>
</evidence>
<comment type="caution">
    <text evidence="2">The sequence shown here is derived from an EMBL/GenBank/DDBJ whole genome shotgun (WGS) entry which is preliminary data.</text>
</comment>
<dbReference type="AlphaFoldDB" id="A0A8H6XHR6"/>
<feature type="coiled-coil region" evidence="1">
    <location>
        <begin position="12"/>
        <end position="60"/>
    </location>
</feature>
<dbReference type="InterPro" id="IPR035992">
    <property type="entry name" value="Ricin_B-like_lectins"/>
</dbReference>
<dbReference type="EMBL" id="JACAZH010000027">
    <property type="protein sequence ID" value="KAF7341748.1"/>
    <property type="molecule type" value="Genomic_DNA"/>
</dbReference>
<proteinExistence type="predicted"/>
<dbReference type="SUPFAM" id="SSF50370">
    <property type="entry name" value="Ricin B-like lectins"/>
    <property type="match status" value="1"/>
</dbReference>
<name>A0A8H6XHR6_9AGAR</name>
<accession>A0A8H6XHR6</accession>
<keyword evidence="1" id="KW-0175">Coiled coil</keyword>
<dbReference type="OrthoDB" id="2809406at2759"/>
<dbReference type="Proteomes" id="UP000623467">
    <property type="component" value="Unassembled WGS sequence"/>
</dbReference>
<keyword evidence="3" id="KW-1185">Reference proteome</keyword>
<evidence type="ECO:0000256" key="1">
    <source>
        <dbReference type="SAM" id="Coils"/>
    </source>
</evidence>
<dbReference type="CDD" id="cd00161">
    <property type="entry name" value="beta-trefoil_Ricin-like"/>
    <property type="match status" value="1"/>
</dbReference>
<reference evidence="2" key="1">
    <citation type="submission" date="2020-05" db="EMBL/GenBank/DDBJ databases">
        <title>Mycena genomes resolve the evolution of fungal bioluminescence.</title>
        <authorList>
            <person name="Tsai I.J."/>
        </authorList>
    </citation>
    <scope>NUCLEOTIDE SEQUENCE</scope>
    <source>
        <strain evidence="2">160909Yilan</strain>
    </source>
</reference>
<evidence type="ECO:0000313" key="3">
    <source>
        <dbReference type="Proteomes" id="UP000623467"/>
    </source>
</evidence>